<dbReference type="OrthoDB" id="9800801at2"/>
<evidence type="ECO:0000313" key="1">
    <source>
        <dbReference type="EMBL" id="KAB5606672.1"/>
    </source>
</evidence>
<sequence length="224" mass="25489">MGRADRMRSMGACNLALLDGLELCGEWDMPMLEPCDVVPDDLIGFNYALTRSSDGLVDAGVHFFLEDYQFERVWREPARYGRMLAPFRCTLTPDFSLYRDMPIVQQAYNVYRSRLVGAHWQRHGISVIPTLQWSTPESYSFAFDGLPAHSVVAASTIGAITDRTASLLWRHGMRAALERLEPSLVLLYGRPMPGFDWRGTPLIRYDNHVTERMKTWEAGARRAA</sequence>
<accession>A0A5N5RHC7</accession>
<protein>
    <submittedName>
        <fullName evidence="1">DUF4417 domain-containing protein</fullName>
    </submittedName>
</protein>
<name>A0A5N5RHC7_9BIFI</name>
<comment type="caution">
    <text evidence="1">The sequence shown here is derived from an EMBL/GenBank/DDBJ whole genome shotgun (WGS) entry which is preliminary data.</text>
</comment>
<dbReference type="InterPro" id="IPR025530">
    <property type="entry name" value="DUF4417"/>
</dbReference>
<keyword evidence="2" id="KW-1185">Reference proteome</keyword>
<organism evidence="1 2">
    <name type="scientific">Bifidobacterium jacchi</name>
    <dbReference type="NCBI Taxonomy" id="2490545"/>
    <lineage>
        <taxon>Bacteria</taxon>
        <taxon>Bacillati</taxon>
        <taxon>Actinomycetota</taxon>
        <taxon>Actinomycetes</taxon>
        <taxon>Bifidobacteriales</taxon>
        <taxon>Bifidobacteriaceae</taxon>
        <taxon>Bifidobacterium</taxon>
    </lineage>
</organism>
<reference evidence="1 2" key="1">
    <citation type="journal article" date="2019" name="Int. J. Syst. Evol. Microbiol.">
        <title>Bifidobacterium jacchi sp. nov., isolated from the faeces of a baby common marmoset (Callithrix jacchus).</title>
        <authorList>
            <person name="Modesto M."/>
            <person name="Watanabe K."/>
            <person name="Arita M."/>
            <person name="Satti M."/>
            <person name="Oki K."/>
            <person name="Sciavilla P."/>
            <person name="Patavino C."/>
            <person name="Camma C."/>
            <person name="Michelini S."/>
            <person name="Sgorbati B."/>
            <person name="Mattarelli P."/>
        </authorList>
    </citation>
    <scope>NUCLEOTIDE SEQUENCE [LARGE SCALE GENOMIC DNA]</scope>
    <source>
        <strain evidence="1 2">MRM 9.3</strain>
    </source>
</reference>
<dbReference type="EMBL" id="RQSP01000021">
    <property type="protein sequence ID" value="KAB5606672.1"/>
    <property type="molecule type" value="Genomic_DNA"/>
</dbReference>
<dbReference type="Proteomes" id="UP000326336">
    <property type="component" value="Unassembled WGS sequence"/>
</dbReference>
<dbReference type="AlphaFoldDB" id="A0A5N5RHC7"/>
<proteinExistence type="predicted"/>
<dbReference type="Pfam" id="PF14386">
    <property type="entry name" value="DUF4417"/>
    <property type="match status" value="1"/>
</dbReference>
<evidence type="ECO:0000313" key="2">
    <source>
        <dbReference type="Proteomes" id="UP000326336"/>
    </source>
</evidence>
<gene>
    <name evidence="1" type="ORF">EHS19_06660</name>
</gene>